<dbReference type="OrthoDB" id="1274115at2759"/>
<dbReference type="Gene3D" id="3.40.50.720">
    <property type="entry name" value="NAD(P)-binding Rossmann-like Domain"/>
    <property type="match status" value="1"/>
</dbReference>
<organism evidence="1 2">
    <name type="scientific">Lojkania enalia</name>
    <dbReference type="NCBI Taxonomy" id="147567"/>
    <lineage>
        <taxon>Eukaryota</taxon>
        <taxon>Fungi</taxon>
        <taxon>Dikarya</taxon>
        <taxon>Ascomycota</taxon>
        <taxon>Pezizomycotina</taxon>
        <taxon>Dothideomycetes</taxon>
        <taxon>Pleosporomycetidae</taxon>
        <taxon>Pleosporales</taxon>
        <taxon>Pleosporales incertae sedis</taxon>
        <taxon>Lojkania</taxon>
    </lineage>
</organism>
<dbReference type="Proteomes" id="UP000800093">
    <property type="component" value="Unassembled WGS sequence"/>
</dbReference>
<keyword evidence="2" id="KW-1185">Reference proteome</keyword>
<reference evidence="2" key="1">
    <citation type="journal article" date="2020" name="Stud. Mycol.">
        <title>101 Dothideomycetes genomes: A test case for predicting lifestyles and emergence of pathogens.</title>
        <authorList>
            <person name="Haridas S."/>
            <person name="Albert R."/>
            <person name="Binder M."/>
            <person name="Bloem J."/>
            <person name="LaButti K."/>
            <person name="Salamov A."/>
            <person name="Andreopoulos B."/>
            <person name="Baker S."/>
            <person name="Barry K."/>
            <person name="Bills G."/>
            <person name="Bluhm B."/>
            <person name="Cannon C."/>
            <person name="Castanera R."/>
            <person name="Culley D."/>
            <person name="Daum C."/>
            <person name="Ezra D."/>
            <person name="Gonzalez J."/>
            <person name="Henrissat B."/>
            <person name="Kuo A."/>
            <person name="Liang C."/>
            <person name="Lipzen A."/>
            <person name="Lutzoni F."/>
            <person name="Magnuson J."/>
            <person name="Mondo S."/>
            <person name="Nolan M."/>
            <person name="Ohm R."/>
            <person name="Pangilinan J."/>
            <person name="Park H.-J."/>
            <person name="Ramirez L."/>
            <person name="Alfaro M."/>
            <person name="Sun H."/>
            <person name="Tritt A."/>
            <person name="Yoshinaga Y."/>
            <person name="Zwiers L.-H."/>
            <person name="Turgeon B."/>
            <person name="Goodwin S."/>
            <person name="Spatafora J."/>
            <person name="Crous P."/>
            <person name="Grigoriev I."/>
        </authorList>
    </citation>
    <scope>NUCLEOTIDE SEQUENCE [LARGE SCALE GENOMIC DNA]</scope>
    <source>
        <strain evidence="2">CBS 304.66</strain>
    </source>
</reference>
<protein>
    <submittedName>
        <fullName evidence="1">Uncharacterized protein</fullName>
    </submittedName>
</protein>
<dbReference type="AlphaFoldDB" id="A0A9P4KEM0"/>
<evidence type="ECO:0000313" key="1">
    <source>
        <dbReference type="EMBL" id="KAF2266462.1"/>
    </source>
</evidence>
<comment type="caution">
    <text evidence="1">The sequence shown here is derived from an EMBL/GenBank/DDBJ whole genome shotgun (WGS) entry which is preliminary data.</text>
</comment>
<accession>A0A9P4KEM0</accession>
<proteinExistence type="predicted"/>
<evidence type="ECO:0000313" key="2">
    <source>
        <dbReference type="Proteomes" id="UP000800093"/>
    </source>
</evidence>
<sequence length="115" mass="12622">MNAGELIWLGWYEALKQEALLFGIAALLFEPGFFRTKIMAPGNVKLRSFVQGTDGNHTGDPQKAVKIMVDVVKGEGGVEGKQIPLKLPIEMVRARCKESLKMSGEWESIVGDVGF</sequence>
<dbReference type="EMBL" id="ML986598">
    <property type="protein sequence ID" value="KAF2266462.1"/>
    <property type="molecule type" value="Genomic_DNA"/>
</dbReference>
<name>A0A9P4KEM0_9PLEO</name>
<gene>
    <name evidence="1" type="ORF">CC78DRAFT_578163</name>
</gene>